<reference evidence="2" key="1">
    <citation type="journal article" date="2021" name="Microb. Physiol.">
        <title>Proteogenomic Insights into the Physiology of Marine, Sulfate-Reducing, Filamentous Desulfonema limicola and Desulfonema magnum.</title>
        <authorList>
            <person name="Schnaars V."/>
            <person name="Wohlbrand L."/>
            <person name="Scheve S."/>
            <person name="Hinrichs C."/>
            <person name="Reinhardt R."/>
            <person name="Rabus R."/>
        </authorList>
    </citation>
    <scope>NUCLEOTIDE SEQUENCE</scope>
    <source>
        <strain evidence="2">5ac10</strain>
    </source>
</reference>
<sequence>MKLCGKNQQDNEKKDTAIGTKTRIPYSFNKVRKLLQKIKGNISDDIIKDRDDRI</sequence>
<dbReference type="Proteomes" id="UP000663720">
    <property type="component" value="Chromosome"/>
</dbReference>
<accession>A0A975B440</accession>
<feature type="region of interest" description="Disordered" evidence="1">
    <location>
        <begin position="1"/>
        <end position="21"/>
    </location>
</feature>
<name>A0A975B440_9BACT</name>
<dbReference type="RefSeq" id="WP_207690281.1">
    <property type="nucleotide sequence ID" value="NZ_CP061799.1"/>
</dbReference>
<evidence type="ECO:0000256" key="1">
    <source>
        <dbReference type="SAM" id="MobiDB-lite"/>
    </source>
</evidence>
<evidence type="ECO:0000313" key="3">
    <source>
        <dbReference type="Proteomes" id="UP000663720"/>
    </source>
</evidence>
<dbReference type="KEGG" id="dli:dnl_06440"/>
<dbReference type="EMBL" id="CP061799">
    <property type="protein sequence ID" value="QTA78423.1"/>
    <property type="molecule type" value="Genomic_DNA"/>
</dbReference>
<dbReference type="AlphaFoldDB" id="A0A975B440"/>
<gene>
    <name evidence="2" type="ORF">dnl_06440</name>
</gene>
<evidence type="ECO:0000313" key="2">
    <source>
        <dbReference type="EMBL" id="QTA78423.1"/>
    </source>
</evidence>
<protein>
    <submittedName>
        <fullName evidence="2">Uncharacterized protein</fullName>
    </submittedName>
</protein>
<keyword evidence="3" id="KW-1185">Reference proteome</keyword>
<proteinExistence type="predicted"/>
<organism evidence="2 3">
    <name type="scientific">Desulfonema limicola</name>
    <dbReference type="NCBI Taxonomy" id="45656"/>
    <lineage>
        <taxon>Bacteria</taxon>
        <taxon>Pseudomonadati</taxon>
        <taxon>Thermodesulfobacteriota</taxon>
        <taxon>Desulfobacteria</taxon>
        <taxon>Desulfobacterales</taxon>
        <taxon>Desulfococcaceae</taxon>
        <taxon>Desulfonema</taxon>
    </lineage>
</organism>